<sequence>MPAIRGVIFDLDGTLVDSRLDFDLMREEMQLPPEMAILEALTKLPPDHAARCKEILDRHEREGAARSQLLPGVADLLHAVKVRQWHQAIVTRNSRPVTEATLRGVGLHFPQVITRDDGPVKPHPWPIEKICREWQVHPAEVVMIGDYRFDIECGRAAGARTVLLTGEVDPHTYENREGADLVLRSLAEPTLLLDWLESL</sequence>
<dbReference type="InterPro" id="IPR023214">
    <property type="entry name" value="HAD_sf"/>
</dbReference>
<dbReference type="Proteomes" id="UP000315017">
    <property type="component" value="Chromosome"/>
</dbReference>
<dbReference type="Gene3D" id="1.10.260.80">
    <property type="match status" value="1"/>
</dbReference>
<dbReference type="NCBIfam" id="TIGR01509">
    <property type="entry name" value="HAD-SF-IA-v3"/>
    <property type="match status" value="1"/>
</dbReference>
<dbReference type="InterPro" id="IPR041492">
    <property type="entry name" value="HAD_2"/>
</dbReference>
<dbReference type="KEGG" id="aagg:ETAA8_47900"/>
<accession>A0A517YHJ9</accession>
<organism evidence="1 2">
    <name type="scientific">Anatilimnocola aggregata</name>
    <dbReference type="NCBI Taxonomy" id="2528021"/>
    <lineage>
        <taxon>Bacteria</taxon>
        <taxon>Pseudomonadati</taxon>
        <taxon>Planctomycetota</taxon>
        <taxon>Planctomycetia</taxon>
        <taxon>Pirellulales</taxon>
        <taxon>Pirellulaceae</taxon>
        <taxon>Anatilimnocola</taxon>
    </lineage>
</organism>
<dbReference type="Gene3D" id="3.40.50.1000">
    <property type="entry name" value="HAD superfamily/HAD-like"/>
    <property type="match status" value="1"/>
</dbReference>
<dbReference type="InterPro" id="IPR036412">
    <property type="entry name" value="HAD-like_sf"/>
</dbReference>
<dbReference type="Pfam" id="PF13419">
    <property type="entry name" value="HAD_2"/>
    <property type="match status" value="1"/>
</dbReference>
<dbReference type="OrthoDB" id="9807630at2"/>
<dbReference type="AlphaFoldDB" id="A0A517YHJ9"/>
<keyword evidence="1" id="KW-0378">Hydrolase</keyword>
<evidence type="ECO:0000313" key="1">
    <source>
        <dbReference type="EMBL" id="QDU29675.1"/>
    </source>
</evidence>
<dbReference type="SFLD" id="SFLDS00003">
    <property type="entry name" value="Haloacid_Dehalogenase"/>
    <property type="match status" value="1"/>
</dbReference>
<dbReference type="PANTHER" id="PTHR43885:SF1">
    <property type="entry name" value="SUPERFAMILY HYDROLASE, PUTATIVE (AFU_ORTHOLOGUE AFUA_4G13290)-RELATED"/>
    <property type="match status" value="1"/>
</dbReference>
<proteinExistence type="predicted"/>
<dbReference type="NCBIfam" id="TIGR01549">
    <property type="entry name" value="HAD-SF-IA-v1"/>
    <property type="match status" value="1"/>
</dbReference>
<dbReference type="EMBL" id="CP036274">
    <property type="protein sequence ID" value="QDU29675.1"/>
    <property type="molecule type" value="Genomic_DNA"/>
</dbReference>
<dbReference type="SFLD" id="SFLDG01129">
    <property type="entry name" value="C1.5:_HAD__Beta-PGM__Phosphata"/>
    <property type="match status" value="1"/>
</dbReference>
<dbReference type="SUPFAM" id="SSF56784">
    <property type="entry name" value="HAD-like"/>
    <property type="match status" value="1"/>
</dbReference>
<dbReference type="RefSeq" id="WP_145093853.1">
    <property type="nucleotide sequence ID" value="NZ_CP036274.1"/>
</dbReference>
<keyword evidence="2" id="KW-1185">Reference proteome</keyword>
<protein>
    <submittedName>
        <fullName evidence="1">Phosphoglycolate phosphatase</fullName>
        <ecNumber evidence="1">3.1.3.18</ecNumber>
    </submittedName>
</protein>
<reference evidence="1 2" key="1">
    <citation type="submission" date="2019-02" db="EMBL/GenBank/DDBJ databases">
        <title>Deep-cultivation of Planctomycetes and their phenomic and genomic characterization uncovers novel biology.</title>
        <authorList>
            <person name="Wiegand S."/>
            <person name="Jogler M."/>
            <person name="Boedeker C."/>
            <person name="Pinto D."/>
            <person name="Vollmers J."/>
            <person name="Rivas-Marin E."/>
            <person name="Kohn T."/>
            <person name="Peeters S.H."/>
            <person name="Heuer A."/>
            <person name="Rast P."/>
            <person name="Oberbeckmann S."/>
            <person name="Bunk B."/>
            <person name="Jeske O."/>
            <person name="Meyerdierks A."/>
            <person name="Storesund J.E."/>
            <person name="Kallscheuer N."/>
            <person name="Luecker S."/>
            <person name="Lage O.M."/>
            <person name="Pohl T."/>
            <person name="Merkel B.J."/>
            <person name="Hornburger P."/>
            <person name="Mueller R.-W."/>
            <person name="Bruemmer F."/>
            <person name="Labrenz M."/>
            <person name="Spormann A.M."/>
            <person name="Op den Camp H."/>
            <person name="Overmann J."/>
            <person name="Amann R."/>
            <person name="Jetten M.S.M."/>
            <person name="Mascher T."/>
            <person name="Medema M.H."/>
            <person name="Devos D.P."/>
            <person name="Kaster A.-K."/>
            <person name="Ovreas L."/>
            <person name="Rohde M."/>
            <person name="Galperin M.Y."/>
            <person name="Jogler C."/>
        </authorList>
    </citation>
    <scope>NUCLEOTIDE SEQUENCE [LARGE SCALE GENOMIC DNA]</scope>
    <source>
        <strain evidence="1 2">ETA_A8</strain>
    </source>
</reference>
<gene>
    <name evidence="1" type="primary">gph</name>
    <name evidence="1" type="ORF">ETAA8_47900</name>
</gene>
<dbReference type="InterPro" id="IPR006439">
    <property type="entry name" value="HAD-SF_hydro_IA"/>
</dbReference>
<name>A0A517YHJ9_9BACT</name>
<dbReference type="GO" id="GO:0008967">
    <property type="term" value="F:phosphoglycolate phosphatase activity"/>
    <property type="evidence" value="ECO:0007669"/>
    <property type="project" value="UniProtKB-EC"/>
</dbReference>
<dbReference type="PANTHER" id="PTHR43885">
    <property type="entry name" value="HALOACID DEHALOGENASE-LIKE HYDROLASE"/>
    <property type="match status" value="1"/>
</dbReference>
<evidence type="ECO:0000313" key="2">
    <source>
        <dbReference type="Proteomes" id="UP000315017"/>
    </source>
</evidence>
<dbReference type="EC" id="3.1.3.18" evidence="1"/>